<dbReference type="Proteomes" id="UP001404956">
    <property type="component" value="Unassembled WGS sequence"/>
</dbReference>
<evidence type="ECO:0000313" key="2">
    <source>
        <dbReference type="EMBL" id="GAA5532710.1"/>
    </source>
</evidence>
<evidence type="ECO:0000313" key="3">
    <source>
        <dbReference type="Proteomes" id="UP001404956"/>
    </source>
</evidence>
<comment type="caution">
    <text evidence="2">The sequence shown here is derived from an EMBL/GenBank/DDBJ whole genome shotgun (WGS) entry which is preliminary data.</text>
</comment>
<dbReference type="EMBL" id="BAABRV010000002">
    <property type="protein sequence ID" value="GAA5532710.1"/>
    <property type="molecule type" value="Genomic_DNA"/>
</dbReference>
<name>A0ABP9XBG5_9DEIO</name>
<keyword evidence="1" id="KW-0472">Membrane</keyword>
<keyword evidence="1" id="KW-0812">Transmembrane</keyword>
<keyword evidence="1" id="KW-1133">Transmembrane helix</keyword>
<proteinExistence type="predicted"/>
<gene>
    <name evidence="2" type="ORF">Dalu01_01099</name>
</gene>
<keyword evidence="3" id="KW-1185">Reference proteome</keyword>
<accession>A0ABP9XBG5</accession>
<protein>
    <submittedName>
        <fullName evidence="2">Uncharacterized protein</fullName>
    </submittedName>
</protein>
<sequence>MTPVTPRHLAAVMLGVLTLTLLGGALAKLL</sequence>
<feature type="transmembrane region" description="Helical" evidence="1">
    <location>
        <begin position="6"/>
        <end position="27"/>
    </location>
</feature>
<organism evidence="2 3">
    <name type="scientific">Deinococcus aluminii</name>
    <dbReference type="NCBI Taxonomy" id="1656885"/>
    <lineage>
        <taxon>Bacteria</taxon>
        <taxon>Thermotogati</taxon>
        <taxon>Deinococcota</taxon>
        <taxon>Deinococci</taxon>
        <taxon>Deinococcales</taxon>
        <taxon>Deinococcaceae</taxon>
        <taxon>Deinococcus</taxon>
    </lineage>
</organism>
<reference evidence="2 3" key="1">
    <citation type="submission" date="2024-02" db="EMBL/GenBank/DDBJ databases">
        <title>Deinococcus aluminii NBRC 112889.</title>
        <authorList>
            <person name="Ichikawa N."/>
            <person name="Katano-Makiyama Y."/>
            <person name="Hidaka K."/>
        </authorList>
    </citation>
    <scope>NUCLEOTIDE SEQUENCE [LARGE SCALE GENOMIC DNA]</scope>
    <source>
        <strain evidence="2 3">NBRC 112889</strain>
    </source>
</reference>
<evidence type="ECO:0000256" key="1">
    <source>
        <dbReference type="SAM" id="Phobius"/>
    </source>
</evidence>